<feature type="transmembrane region" description="Helical" evidence="8">
    <location>
        <begin position="310"/>
        <end position="329"/>
    </location>
</feature>
<feature type="transmembrane region" description="Helical" evidence="8">
    <location>
        <begin position="177"/>
        <end position="196"/>
    </location>
</feature>
<feature type="transmembrane region" description="Helical" evidence="8">
    <location>
        <begin position="405"/>
        <end position="424"/>
    </location>
</feature>
<feature type="transmembrane region" description="Helical" evidence="8">
    <location>
        <begin position="350"/>
        <end position="369"/>
    </location>
</feature>
<keyword evidence="3" id="KW-0328">Glycosyltransferase</keyword>
<keyword evidence="2" id="KW-1003">Cell membrane</keyword>
<evidence type="ECO:0000256" key="6">
    <source>
        <dbReference type="ARBA" id="ARBA00022989"/>
    </source>
</evidence>
<sequence>MIAPITRAASLVYQRAFGNADDAADAGNGHRAAYLLITAYFLIGIFGRFPWKADEPYSFAIVWNILVRGEWLVPYVAGDPFLEKPPLMYWLGALFAKALPALPPHESSRLAVVACLVLTVGALRWGALTLYRERCVRQWAGEASSTLSAWRLTALALLAGMPGLAEHAHKFTADLGQLAGAALAVAALASASARYAPNPEAHVAGRVLRNGLLFGVGTGIALLSKGLLLAGIAGLALAACVAALPRFRRVAVGFIAAAALGALPFALPWPLLLYCEDPYLFSQWFWVNNIGRFAGFTALGGHDNPFANRLLSLVALGAPATVLMMIALWRGMSPLSGLGRRVRRLCLHRPAYTAVGLFVVSGLATLLSSASMRDIYLLPIMPALALATLPMAVRWQYRRRWPAVLVDLTVGLLLTVIIATWLSLEYNGQPGLLYRLWPGLDRRLPVPFTSNTGCLGLLAPVVVILAWWRVIRGRREGRIFLHWAAGLATLWCVALLLLLPWLDAARSYRETFSPLRSLTGQCACLATDGLGESELGMLHYVAGLRGVRIYAGWSGDGDGVTLNPAADACDWLLVQDSRACPQRIVADGWREIWRGHRPADHNGFVLYRRHDHSTGFQMPSPNALSRHEHG</sequence>
<comment type="caution">
    <text evidence="9">The sequence shown here is derived from an EMBL/GenBank/DDBJ whole genome shotgun (WGS) entry which is preliminary data.</text>
</comment>
<evidence type="ECO:0000256" key="2">
    <source>
        <dbReference type="ARBA" id="ARBA00022475"/>
    </source>
</evidence>
<evidence type="ECO:0000313" key="10">
    <source>
        <dbReference type="Proteomes" id="UP000305202"/>
    </source>
</evidence>
<accession>A0ABY2SEW6</accession>
<dbReference type="InterPro" id="IPR050297">
    <property type="entry name" value="LipidA_mod_glycosyltrf_83"/>
</dbReference>
<proteinExistence type="predicted"/>
<feature type="transmembrane region" description="Helical" evidence="8">
    <location>
        <begin position="110"/>
        <end position="128"/>
    </location>
</feature>
<evidence type="ECO:0000256" key="8">
    <source>
        <dbReference type="SAM" id="Phobius"/>
    </source>
</evidence>
<feature type="transmembrane region" description="Helical" evidence="8">
    <location>
        <begin position="444"/>
        <end position="468"/>
    </location>
</feature>
<dbReference type="Proteomes" id="UP000305202">
    <property type="component" value="Unassembled WGS sequence"/>
</dbReference>
<evidence type="ECO:0000256" key="4">
    <source>
        <dbReference type="ARBA" id="ARBA00022679"/>
    </source>
</evidence>
<evidence type="ECO:0000256" key="7">
    <source>
        <dbReference type="ARBA" id="ARBA00023136"/>
    </source>
</evidence>
<organism evidence="9 10">
    <name type="scientific">Martelella alba</name>
    <dbReference type="NCBI Taxonomy" id="2590451"/>
    <lineage>
        <taxon>Bacteria</taxon>
        <taxon>Pseudomonadati</taxon>
        <taxon>Pseudomonadota</taxon>
        <taxon>Alphaproteobacteria</taxon>
        <taxon>Hyphomicrobiales</taxon>
        <taxon>Aurantimonadaceae</taxon>
        <taxon>Martelella</taxon>
    </lineage>
</organism>
<dbReference type="PANTHER" id="PTHR33908">
    <property type="entry name" value="MANNOSYLTRANSFERASE YKCB-RELATED"/>
    <property type="match status" value="1"/>
</dbReference>
<dbReference type="EMBL" id="SZPQ01000045">
    <property type="protein sequence ID" value="TKI03385.1"/>
    <property type="molecule type" value="Genomic_DNA"/>
</dbReference>
<feature type="transmembrane region" description="Helical" evidence="8">
    <location>
        <begin position="480"/>
        <end position="502"/>
    </location>
</feature>
<keyword evidence="6 8" id="KW-1133">Transmembrane helix</keyword>
<name>A0ABY2SEW6_9HYPH</name>
<protein>
    <submittedName>
        <fullName evidence="9">Glycosyltransferase family 39 protein</fullName>
    </submittedName>
</protein>
<keyword evidence="5 8" id="KW-0812">Transmembrane</keyword>
<keyword evidence="10" id="KW-1185">Reference proteome</keyword>
<keyword evidence="7 8" id="KW-0472">Membrane</keyword>
<comment type="subcellular location">
    <subcellularLocation>
        <location evidence="1">Cell membrane</location>
        <topology evidence="1">Multi-pass membrane protein</topology>
    </subcellularLocation>
</comment>
<reference evidence="9 10" key="1">
    <citation type="submission" date="2019-04" db="EMBL/GenBank/DDBJ databases">
        <authorList>
            <person name="Li M."/>
            <person name="Gao C."/>
        </authorList>
    </citation>
    <scope>NUCLEOTIDE SEQUENCE [LARGE SCALE GENOMIC DNA]</scope>
    <source>
        <strain evidence="9 10">BGMRC 2031</strain>
    </source>
</reference>
<dbReference type="PANTHER" id="PTHR33908:SF11">
    <property type="entry name" value="MEMBRANE PROTEIN"/>
    <property type="match status" value="1"/>
</dbReference>
<keyword evidence="4" id="KW-0808">Transferase</keyword>
<evidence type="ECO:0000256" key="5">
    <source>
        <dbReference type="ARBA" id="ARBA00022692"/>
    </source>
</evidence>
<feature type="transmembrane region" description="Helical" evidence="8">
    <location>
        <begin position="375"/>
        <end position="393"/>
    </location>
</feature>
<evidence type="ECO:0000256" key="1">
    <source>
        <dbReference type="ARBA" id="ARBA00004651"/>
    </source>
</evidence>
<evidence type="ECO:0000313" key="9">
    <source>
        <dbReference type="EMBL" id="TKI03385.1"/>
    </source>
</evidence>
<gene>
    <name evidence="9" type="ORF">FCN80_21655</name>
</gene>
<feature type="transmembrane region" description="Helical" evidence="8">
    <location>
        <begin position="216"/>
        <end position="244"/>
    </location>
</feature>
<evidence type="ECO:0000256" key="3">
    <source>
        <dbReference type="ARBA" id="ARBA00022676"/>
    </source>
</evidence>
<feature type="transmembrane region" description="Helical" evidence="8">
    <location>
        <begin position="251"/>
        <end position="272"/>
    </location>
</feature>
<feature type="transmembrane region" description="Helical" evidence="8">
    <location>
        <begin position="32"/>
        <end position="51"/>
    </location>
</feature>